<gene>
    <name evidence="1" type="ORF">HQ394_17710</name>
</gene>
<sequence>MVEHVGNGAMVRGKQFADTDLALTCVEPLVAGDDHTGTAGGNQLITAQWSVAVDDQPRIAARHQRRIEQLGEATGDLQRTWIPGDMAGEGGSAEAKPVEAARNAVGGVIADDDGMAGTMRVVHRPCRRLVGGEESRHPGAQAHAPGIAIALQTPPQVATTVSLARAGSKAN</sequence>
<proteinExistence type="predicted"/>
<accession>A0A7H1N527</accession>
<keyword evidence="2" id="KW-1185">Reference proteome</keyword>
<dbReference type="AlphaFoldDB" id="A0A7H1N527"/>
<evidence type="ECO:0000313" key="2">
    <source>
        <dbReference type="Proteomes" id="UP000516369"/>
    </source>
</evidence>
<evidence type="ECO:0000313" key="1">
    <source>
        <dbReference type="EMBL" id="QNT70813.1"/>
    </source>
</evidence>
<organism evidence="1 2">
    <name type="scientific">Defluviicoccus vanus</name>
    <dbReference type="NCBI Taxonomy" id="111831"/>
    <lineage>
        <taxon>Bacteria</taxon>
        <taxon>Pseudomonadati</taxon>
        <taxon>Pseudomonadota</taxon>
        <taxon>Alphaproteobacteria</taxon>
        <taxon>Rhodospirillales</taxon>
        <taxon>Rhodospirillaceae</taxon>
        <taxon>Defluviicoccus</taxon>
    </lineage>
</organism>
<name>A0A7H1N527_9PROT</name>
<dbReference type="EMBL" id="CP053923">
    <property type="protein sequence ID" value="QNT70813.1"/>
    <property type="molecule type" value="Genomic_DNA"/>
</dbReference>
<protein>
    <submittedName>
        <fullName evidence="1">Uncharacterized protein</fullName>
    </submittedName>
</protein>
<dbReference type="Proteomes" id="UP000516369">
    <property type="component" value="Chromosome"/>
</dbReference>
<dbReference type="KEGG" id="dvn:HQ394_17710"/>
<reference evidence="1 2" key="1">
    <citation type="submission" date="2020-05" db="EMBL/GenBank/DDBJ databases">
        <title>Complete closed genome sequence of Defluviicoccus vanus.</title>
        <authorList>
            <person name="Bessarab I."/>
            <person name="Arumugam K."/>
            <person name="Maszenan A.M."/>
            <person name="Seviour R.J."/>
            <person name="Williams R.B."/>
        </authorList>
    </citation>
    <scope>NUCLEOTIDE SEQUENCE [LARGE SCALE GENOMIC DNA]</scope>
    <source>
        <strain evidence="1 2">Ben 114</strain>
    </source>
</reference>